<keyword evidence="2" id="KW-1185">Reference proteome</keyword>
<dbReference type="Gene3D" id="3.40.50.10860">
    <property type="entry name" value="Leucine Dehydrogenase, chain A, domain 1"/>
    <property type="match status" value="1"/>
</dbReference>
<dbReference type="Proteomes" id="UP001060261">
    <property type="component" value="Chromosome"/>
</dbReference>
<evidence type="ECO:0000313" key="2">
    <source>
        <dbReference type="Proteomes" id="UP001060261"/>
    </source>
</evidence>
<dbReference type="RefSeq" id="WP_260559242.1">
    <property type="nucleotide sequence ID" value="NZ_BAABEC010000184.1"/>
</dbReference>
<evidence type="ECO:0000313" key="1">
    <source>
        <dbReference type="EMBL" id="UWX62949.1"/>
    </source>
</evidence>
<reference evidence="1" key="1">
    <citation type="submission" date="2022-09" db="EMBL/GenBank/DDBJ databases">
        <title>genome sequence of Deinococcus rubellus.</title>
        <authorList>
            <person name="Srinivasan S."/>
        </authorList>
    </citation>
    <scope>NUCLEOTIDE SEQUENCE</scope>
    <source>
        <strain evidence="1">Ant6</strain>
    </source>
</reference>
<dbReference type="EMBL" id="CP104213">
    <property type="protein sequence ID" value="UWX62949.1"/>
    <property type="molecule type" value="Genomic_DNA"/>
</dbReference>
<proteinExistence type="predicted"/>
<organism evidence="1 2">
    <name type="scientific">Deinococcus rubellus</name>
    <dbReference type="NCBI Taxonomy" id="1889240"/>
    <lineage>
        <taxon>Bacteria</taxon>
        <taxon>Thermotogati</taxon>
        <taxon>Deinococcota</taxon>
        <taxon>Deinococci</taxon>
        <taxon>Deinococcales</taxon>
        <taxon>Deinococcaceae</taxon>
        <taxon>Deinococcus</taxon>
    </lineage>
</organism>
<protein>
    <submittedName>
        <fullName evidence="1">Shikimate dehydrogenase</fullName>
    </submittedName>
</protein>
<gene>
    <name evidence="1" type="ORF">N0D28_09235</name>
</gene>
<dbReference type="Gene3D" id="3.40.50.720">
    <property type="entry name" value="NAD(P)-binding Rossmann-like Domain"/>
    <property type="match status" value="1"/>
</dbReference>
<sequence length="257" mass="26319">MSLAPGPAQGEAALALIGYSAAAARALREFGLVALGVAAAPLPEVLAACEALGFAGALLHPSLHVQAAQYLQLDPDARRAGLSDAVAFTGGPRGTYAAPEALLSAVQESSYAARGAHAVLIGSAADLRLGLGLVRLGFKAITVVADTHREAEAMSRDLPAGLAAFALTRSDAALRGLAERADLLVLTGGSLPAQLVQPYHTVLDLSGQAVREVQRAGATLLSLPDFPARVLARQLEHASGQRFRPDLLGDLVAAMSN</sequence>
<name>A0ABY5YF71_9DEIO</name>
<accession>A0ABY5YF71</accession>